<accession>A0A8H7SGH0</accession>
<protein>
    <submittedName>
        <fullName evidence="12">Uncharacterized protein</fullName>
    </submittedName>
</protein>
<comment type="similarity">
    <text evidence="2 10">Belongs to the glycosyl hydrolase 28 family.</text>
</comment>
<dbReference type="GO" id="GO:0071555">
    <property type="term" value="P:cell wall organization"/>
    <property type="evidence" value="ECO:0007669"/>
    <property type="project" value="UniProtKB-KW"/>
</dbReference>
<evidence type="ECO:0000256" key="4">
    <source>
        <dbReference type="ARBA" id="ARBA00022729"/>
    </source>
</evidence>
<dbReference type="PANTHER" id="PTHR31736:SF19">
    <property type="entry name" value="PECTIN LYASE SUPERFAMILY PROTEIN-RELATED"/>
    <property type="match status" value="1"/>
</dbReference>
<dbReference type="GO" id="GO:0005576">
    <property type="term" value="C:extracellular region"/>
    <property type="evidence" value="ECO:0007669"/>
    <property type="project" value="UniProtKB-SubCell"/>
</dbReference>
<proteinExistence type="inferred from homology"/>
<dbReference type="InterPro" id="IPR012334">
    <property type="entry name" value="Pectin_lyas_fold"/>
</dbReference>
<gene>
    <name evidence="12" type="ORF">INT48_003864</name>
</gene>
<keyword evidence="13" id="KW-1185">Reference proteome</keyword>
<evidence type="ECO:0000256" key="11">
    <source>
        <dbReference type="SAM" id="SignalP"/>
    </source>
</evidence>
<evidence type="ECO:0000256" key="6">
    <source>
        <dbReference type="ARBA" id="ARBA00023157"/>
    </source>
</evidence>
<dbReference type="InterPro" id="IPR000743">
    <property type="entry name" value="Glyco_hydro_28"/>
</dbReference>
<evidence type="ECO:0000256" key="1">
    <source>
        <dbReference type="ARBA" id="ARBA00004613"/>
    </source>
</evidence>
<reference evidence="12" key="1">
    <citation type="submission" date="2021-01" db="EMBL/GenBank/DDBJ databases">
        <title>Metabolic potential, ecology and presence of endohyphal bacteria is reflected in genomic diversity of Mucoromycotina.</title>
        <authorList>
            <person name="Muszewska A."/>
            <person name="Okrasinska A."/>
            <person name="Steczkiewicz K."/>
            <person name="Drgas O."/>
            <person name="Orlowska M."/>
            <person name="Perlinska-Lenart U."/>
            <person name="Aleksandrzak-Piekarczyk T."/>
            <person name="Szatraj K."/>
            <person name="Zielenkiewicz U."/>
            <person name="Pilsyk S."/>
            <person name="Malc E."/>
            <person name="Mieczkowski P."/>
            <person name="Kruszewska J.S."/>
            <person name="Biernat P."/>
            <person name="Pawlowska J."/>
        </authorList>
    </citation>
    <scope>NUCLEOTIDE SEQUENCE</scope>
    <source>
        <strain evidence="12">WA0000018081</strain>
    </source>
</reference>
<name>A0A8H7SGH0_9FUNG</name>
<dbReference type="GO" id="GO:0005975">
    <property type="term" value="P:carbohydrate metabolic process"/>
    <property type="evidence" value="ECO:0007669"/>
    <property type="project" value="InterPro"/>
</dbReference>
<evidence type="ECO:0000256" key="8">
    <source>
        <dbReference type="ARBA" id="ARBA00023295"/>
    </source>
</evidence>
<evidence type="ECO:0000256" key="3">
    <source>
        <dbReference type="ARBA" id="ARBA00022525"/>
    </source>
</evidence>
<feature type="chain" id="PRO_5034401581" evidence="11">
    <location>
        <begin position="24"/>
        <end position="383"/>
    </location>
</feature>
<comment type="subcellular location">
    <subcellularLocation>
        <location evidence="1">Secreted</location>
    </subcellularLocation>
</comment>
<evidence type="ECO:0000256" key="2">
    <source>
        <dbReference type="ARBA" id="ARBA00008834"/>
    </source>
</evidence>
<evidence type="ECO:0000256" key="9">
    <source>
        <dbReference type="ARBA" id="ARBA00023316"/>
    </source>
</evidence>
<feature type="signal peptide" evidence="11">
    <location>
        <begin position="1"/>
        <end position="23"/>
    </location>
</feature>
<dbReference type="GO" id="GO:0004650">
    <property type="term" value="F:polygalacturonase activity"/>
    <property type="evidence" value="ECO:0007669"/>
    <property type="project" value="InterPro"/>
</dbReference>
<keyword evidence="8 10" id="KW-0326">Glycosidase</keyword>
<comment type="caution">
    <text evidence="12">The sequence shown here is derived from an EMBL/GenBank/DDBJ whole genome shotgun (WGS) entry which is preliminary data.</text>
</comment>
<organism evidence="12 13">
    <name type="scientific">Thamnidium elegans</name>
    <dbReference type="NCBI Taxonomy" id="101142"/>
    <lineage>
        <taxon>Eukaryota</taxon>
        <taxon>Fungi</taxon>
        <taxon>Fungi incertae sedis</taxon>
        <taxon>Mucoromycota</taxon>
        <taxon>Mucoromycotina</taxon>
        <taxon>Mucoromycetes</taxon>
        <taxon>Mucorales</taxon>
        <taxon>Mucorineae</taxon>
        <taxon>Mucoraceae</taxon>
        <taxon>Thamnidium</taxon>
    </lineage>
</organism>
<dbReference type="GO" id="GO:0046576">
    <property type="term" value="F:rhamnogalacturonan alpha-L-rhamnopyranosyl-(1-&gt;4)-alpha-D-galactopyranosyluronide lyase activity"/>
    <property type="evidence" value="ECO:0007669"/>
    <property type="project" value="UniProtKB-ARBA"/>
</dbReference>
<keyword evidence="6" id="KW-1015">Disulfide bond</keyword>
<evidence type="ECO:0000313" key="13">
    <source>
        <dbReference type="Proteomes" id="UP000613177"/>
    </source>
</evidence>
<evidence type="ECO:0000313" key="12">
    <source>
        <dbReference type="EMBL" id="KAG2229270.1"/>
    </source>
</evidence>
<dbReference type="Proteomes" id="UP000613177">
    <property type="component" value="Unassembled WGS sequence"/>
</dbReference>
<keyword evidence="3" id="KW-0964">Secreted</keyword>
<dbReference type="PANTHER" id="PTHR31736">
    <property type="match status" value="1"/>
</dbReference>
<dbReference type="InterPro" id="IPR011050">
    <property type="entry name" value="Pectin_lyase_fold/virulence"/>
</dbReference>
<evidence type="ECO:0000256" key="10">
    <source>
        <dbReference type="RuleBase" id="RU361169"/>
    </source>
</evidence>
<dbReference type="AlphaFoldDB" id="A0A8H7SGH0"/>
<dbReference type="SUPFAM" id="SSF51126">
    <property type="entry name" value="Pectin lyase-like"/>
    <property type="match status" value="1"/>
</dbReference>
<keyword evidence="4 11" id="KW-0732">Signal</keyword>
<dbReference type="Pfam" id="PF00295">
    <property type="entry name" value="Glyco_hydro_28"/>
    <property type="match status" value="1"/>
</dbReference>
<keyword evidence="7" id="KW-0325">Glycoprotein</keyword>
<dbReference type="Gene3D" id="2.160.20.10">
    <property type="entry name" value="Single-stranded right-handed beta-helix, Pectin lyase-like"/>
    <property type="match status" value="1"/>
</dbReference>
<keyword evidence="9" id="KW-0961">Cell wall biogenesis/degradation</keyword>
<evidence type="ECO:0000256" key="5">
    <source>
        <dbReference type="ARBA" id="ARBA00022801"/>
    </source>
</evidence>
<keyword evidence="5 10" id="KW-0378">Hydrolase</keyword>
<evidence type="ECO:0000256" key="7">
    <source>
        <dbReference type="ARBA" id="ARBA00023180"/>
    </source>
</evidence>
<dbReference type="EMBL" id="JAEPRE010000290">
    <property type="protein sequence ID" value="KAG2229270.1"/>
    <property type="molecule type" value="Genomic_DNA"/>
</dbReference>
<sequence length="383" mass="40860">MVQLLSFSLAVVATLALTSSVDAAAVGKTCVVAQSKTDDSLTIIQAFKDCQSGGTVVFPKDKTYNIKSIIKIEKLKNVYIDFQSKVNMPRFNKKFKGESAFITLKGDNVNMSGGGSFNGNGQTWWDVKDVTAPTVLRVTLKNSQLGNFKILNSPRAHMGVTSCQNLVLHNLFFKSASINSNRPMNTDALQISSTTNLLLKDSELIVGDDCTAINGGNTGITVSNVKCVGGHGFSIGSLGKGGATENVKDVTIINSECINCQNGVRIKTWSGGKGVVSNVKFQNIKLPNNENPIIVTAHYCDKNQMNFCTKNDNKSLNISNVTFANISGSASSAKKNPIVNINCAKDTPCSGFSVSGINIQGHSKTPKNVCSNLRDSGKIGVCK</sequence>